<dbReference type="GO" id="GO:0008270">
    <property type="term" value="F:zinc ion binding"/>
    <property type="evidence" value="ECO:0007669"/>
    <property type="project" value="InterPro"/>
</dbReference>
<evidence type="ECO:0000259" key="1">
    <source>
        <dbReference type="SMART" id="SM00507"/>
    </source>
</evidence>
<dbReference type="Pfam" id="PF01844">
    <property type="entry name" value="HNH"/>
    <property type="match status" value="1"/>
</dbReference>
<keyword evidence="2" id="KW-0540">Nuclease</keyword>
<feature type="domain" description="HNH nuclease" evidence="1">
    <location>
        <begin position="54"/>
        <end position="107"/>
    </location>
</feature>
<dbReference type="SMART" id="SM00507">
    <property type="entry name" value="HNHc"/>
    <property type="match status" value="1"/>
</dbReference>
<reference evidence="2 3" key="1">
    <citation type="submission" date="2019-01" db="EMBL/GenBank/DDBJ databases">
        <authorList>
            <person name="Russe A."/>
            <person name="Sprabary S.L."/>
            <person name="Nayek S."/>
            <person name="Klug H.M."/>
            <person name="Layton S.R."/>
            <person name="Kim T."/>
            <person name="Hughes L.E."/>
            <person name="Garlena R.A."/>
            <person name="Russell D.A."/>
            <person name="Pope W.H."/>
            <person name="Jacobs-Sera D."/>
            <person name="Hatfull G.F."/>
        </authorList>
    </citation>
    <scope>NUCLEOTIDE SEQUENCE [LARGE SCALE GENOMIC DNA]</scope>
</reference>
<dbReference type="GO" id="GO:0004519">
    <property type="term" value="F:endonuclease activity"/>
    <property type="evidence" value="ECO:0007669"/>
    <property type="project" value="UniProtKB-KW"/>
</dbReference>
<dbReference type="GO" id="GO:0003676">
    <property type="term" value="F:nucleic acid binding"/>
    <property type="evidence" value="ECO:0007669"/>
    <property type="project" value="InterPro"/>
</dbReference>
<accession>A0A411B143</accession>
<proteinExistence type="predicted"/>
<dbReference type="InterPro" id="IPR003615">
    <property type="entry name" value="HNH_nuc"/>
</dbReference>
<evidence type="ECO:0000313" key="2">
    <source>
        <dbReference type="EMBL" id="QAX94053.1"/>
    </source>
</evidence>
<dbReference type="Gene3D" id="1.10.30.50">
    <property type="match status" value="1"/>
</dbReference>
<organism evidence="2 3">
    <name type="scientific">Streptomyces phage Euratis</name>
    <dbReference type="NCBI Taxonomy" id="2510569"/>
    <lineage>
        <taxon>Viruses</taxon>
        <taxon>Duplodnaviria</taxon>
        <taxon>Heunggongvirae</taxon>
        <taxon>Uroviricota</taxon>
        <taxon>Caudoviricetes</taxon>
        <taxon>Colingsworthviridae</taxon>
        <taxon>Vashvirus</taxon>
        <taxon>Vashvirus euratis</taxon>
    </lineage>
</organism>
<sequence>MRTRCLECRGWATHNGRCALHHANYSARRSIKSHSKRRVAIARGNNAAARLRRKVRDTIKRGDLVQCAMCTGSFLGSGVDIDHIKPLALGGEDVDENVQVLCKACHKAKTRMDFPRKNPPF</sequence>
<dbReference type="Proteomes" id="UP000290796">
    <property type="component" value="Segment"/>
</dbReference>
<dbReference type="CDD" id="cd00085">
    <property type="entry name" value="HNHc"/>
    <property type="match status" value="1"/>
</dbReference>
<keyword evidence="2" id="KW-0255">Endonuclease</keyword>
<gene>
    <name evidence="2" type="primary">59</name>
    <name evidence="2" type="ORF">SEA_EURATIS_59</name>
</gene>
<keyword evidence="2" id="KW-0378">Hydrolase</keyword>
<protein>
    <submittedName>
        <fullName evidence="2">HNH endonuclease</fullName>
    </submittedName>
</protein>
<name>A0A411B143_9CAUD</name>
<keyword evidence="3" id="KW-1185">Reference proteome</keyword>
<evidence type="ECO:0000313" key="3">
    <source>
        <dbReference type="Proteomes" id="UP000290796"/>
    </source>
</evidence>
<dbReference type="EMBL" id="MK450426">
    <property type="protein sequence ID" value="QAX94053.1"/>
    <property type="molecule type" value="Genomic_DNA"/>
</dbReference>
<dbReference type="InterPro" id="IPR002711">
    <property type="entry name" value="HNH"/>
</dbReference>